<dbReference type="Pfam" id="PF00176">
    <property type="entry name" value="SNF2-rel_dom"/>
    <property type="match status" value="1"/>
</dbReference>
<accession>A0A4Q2FJ74</accession>
<evidence type="ECO:0000313" key="3">
    <source>
        <dbReference type="Proteomes" id="UP000289485"/>
    </source>
</evidence>
<feature type="domain" description="Helicase ATP-binding" evidence="1">
    <location>
        <begin position="376"/>
        <end position="548"/>
    </location>
</feature>
<dbReference type="AlphaFoldDB" id="A0A4Q2FJ74"/>
<dbReference type="RefSeq" id="WP_129326628.1">
    <property type="nucleotide sequence ID" value="NZ_QEWJ01000012.1"/>
</dbReference>
<reference evidence="2 3" key="1">
    <citation type="submission" date="2018-05" db="EMBL/GenBank/DDBJ databases">
        <title>Streptococcus from otitis media.</title>
        <authorList>
            <person name="Wayes A.M."/>
            <person name="Jakubovics N.S."/>
        </authorList>
    </citation>
    <scope>NUCLEOTIDE SEQUENCE [LARGE SCALE GENOMIC DNA]</scope>
    <source>
        <strain evidence="2 3">NU43</strain>
    </source>
</reference>
<dbReference type="Pfam" id="PF13091">
    <property type="entry name" value="PLDc_2"/>
    <property type="match status" value="1"/>
</dbReference>
<dbReference type="InterPro" id="IPR000330">
    <property type="entry name" value="SNF2_N"/>
</dbReference>
<keyword evidence="2" id="KW-0347">Helicase</keyword>
<keyword evidence="2" id="KW-0067">ATP-binding</keyword>
<dbReference type="SMART" id="SM00490">
    <property type="entry name" value="HELICc"/>
    <property type="match status" value="1"/>
</dbReference>
<dbReference type="InterPro" id="IPR038718">
    <property type="entry name" value="SNF2-like_sf"/>
</dbReference>
<dbReference type="GO" id="GO:0005524">
    <property type="term" value="F:ATP binding"/>
    <property type="evidence" value="ECO:0007669"/>
    <property type="project" value="InterPro"/>
</dbReference>
<dbReference type="PROSITE" id="PS51192">
    <property type="entry name" value="HELICASE_ATP_BIND_1"/>
    <property type="match status" value="1"/>
</dbReference>
<dbReference type="Gene3D" id="3.40.50.10810">
    <property type="entry name" value="Tandem AAA-ATPase domain"/>
    <property type="match status" value="1"/>
</dbReference>
<dbReference type="InterPro" id="IPR050496">
    <property type="entry name" value="SNF2_RAD54_helicase_repair"/>
</dbReference>
<sequence length="889" mass="103609">MVFSQVLRSKIQPTYQSKNLVQEFYEPILSEANIYRRVSAYFSSEGLALYSKGLDKLFDNNGFAQFIISTDISEEDFFKIQEGYELKKTLEQLTRQLRQSVLNSKTKESLGNLAFMIANGNAEVKFAIIPSGKGIFHDKFGLISSDKDIIFFNGSVNETKNGLELNYESISVDVSWDTSINVQSRIQTNEKRFERLWNNEEPNILTVDATEVVYSELKKYQMHSSINLEDTKDSVFEGVYFCMKDETTVFRQDSSFNRITSIDRYLNLESDLSEEYFEEDNSTIKSEFSYMDIEYVIEVTKKRCERRGILVKISDDVREYLNSNRYSIEQYKKLGIYLKSPEQYAIHGEQEKFEEFVSVVESEVIRPFKKLQLEAAFYEYRMARAANFSVPGSGKTAMILAVFAFLNSSKVESEHVDNLLVICPINAFSSWKEEFKQVFGNKKQLEVIDCQSSKDFAFDLSLNWKISNLVLVNYESLTKYKDKLQELLSIKTMIVFDEVHRIKNPFGIRAQAALELVKNLRFKFVLTGTPIPNSYQDIYNFLHLLYANEYNAFFRWNLDELKNPSVRKIDEINKALMPFFWRLNKNDLGVPKPEPDIFFVVEPSEEQKQLAQSIYYNESSSLARLIRLIQASTNPELLNKRIEYKDMWFADDNDKNDTIEISEDLFYSRLETPSISAIKEAKGYDEYDFSSMISPKFEKGIQKIQELVSEGKKVIVWAIFVNTMKKIKNRLNQMGIQANLIYGGTEVSDRQKLINDFRFGDTMVMISNPQTLGESVSLHREVHDALYFEYNFNLTFMLQSRDRIHRLGLEDNQYTRYYYLQTKSEPADSGNAGYVDEKIYRKLKKKEETMYNAIDNGDLKIEFSQNEIDEAISIIDEERNRILKNTKLK</sequence>
<dbReference type="SUPFAM" id="SSF52540">
    <property type="entry name" value="P-loop containing nucleoside triphosphate hydrolases"/>
    <property type="match status" value="2"/>
</dbReference>
<dbReference type="Proteomes" id="UP000289485">
    <property type="component" value="Unassembled WGS sequence"/>
</dbReference>
<dbReference type="InterPro" id="IPR001650">
    <property type="entry name" value="Helicase_C-like"/>
</dbReference>
<evidence type="ECO:0000259" key="1">
    <source>
        <dbReference type="PROSITE" id="PS51192"/>
    </source>
</evidence>
<dbReference type="CDD" id="cd09179">
    <property type="entry name" value="PLDc_N_DEXD_a"/>
    <property type="match status" value="1"/>
</dbReference>
<gene>
    <name evidence="2" type="ORF">DF216_08985</name>
</gene>
<dbReference type="SMART" id="SM00487">
    <property type="entry name" value="DEXDc"/>
    <property type="match status" value="1"/>
</dbReference>
<comment type="caution">
    <text evidence="2">The sequence shown here is derived from an EMBL/GenBank/DDBJ whole genome shotgun (WGS) entry which is preliminary data.</text>
</comment>
<proteinExistence type="predicted"/>
<evidence type="ECO:0000313" key="2">
    <source>
        <dbReference type="EMBL" id="RXX20100.1"/>
    </source>
</evidence>
<dbReference type="PANTHER" id="PTHR45629:SF7">
    <property type="entry name" value="DNA EXCISION REPAIR PROTEIN ERCC-6-RELATED"/>
    <property type="match status" value="1"/>
</dbReference>
<protein>
    <submittedName>
        <fullName evidence="2">Helicase SNF2</fullName>
    </submittedName>
</protein>
<name>A0A4Q2FJ74_STROR</name>
<dbReference type="GO" id="GO:0004386">
    <property type="term" value="F:helicase activity"/>
    <property type="evidence" value="ECO:0007669"/>
    <property type="project" value="UniProtKB-KW"/>
</dbReference>
<dbReference type="InterPro" id="IPR027417">
    <property type="entry name" value="P-loop_NTPase"/>
</dbReference>
<keyword evidence="2" id="KW-0378">Hydrolase</keyword>
<dbReference type="InterPro" id="IPR025202">
    <property type="entry name" value="PLD-like_dom"/>
</dbReference>
<dbReference type="Gene3D" id="3.30.870.10">
    <property type="entry name" value="Endonuclease Chain A"/>
    <property type="match status" value="1"/>
</dbReference>
<dbReference type="Pfam" id="PF00271">
    <property type="entry name" value="Helicase_C"/>
    <property type="match status" value="1"/>
</dbReference>
<organism evidence="2 3">
    <name type="scientific">Streptococcus oralis</name>
    <dbReference type="NCBI Taxonomy" id="1303"/>
    <lineage>
        <taxon>Bacteria</taxon>
        <taxon>Bacillati</taxon>
        <taxon>Bacillota</taxon>
        <taxon>Bacilli</taxon>
        <taxon>Lactobacillales</taxon>
        <taxon>Streptococcaceae</taxon>
        <taxon>Streptococcus</taxon>
    </lineage>
</organism>
<dbReference type="EMBL" id="QEWJ01000012">
    <property type="protein sequence ID" value="RXX20100.1"/>
    <property type="molecule type" value="Genomic_DNA"/>
</dbReference>
<dbReference type="InterPro" id="IPR014001">
    <property type="entry name" value="Helicase_ATP-bd"/>
</dbReference>
<dbReference type="Gene3D" id="3.40.50.300">
    <property type="entry name" value="P-loop containing nucleotide triphosphate hydrolases"/>
    <property type="match status" value="1"/>
</dbReference>
<keyword evidence="2" id="KW-0547">Nucleotide-binding</keyword>
<dbReference type="PANTHER" id="PTHR45629">
    <property type="entry name" value="SNF2/RAD54 FAMILY MEMBER"/>
    <property type="match status" value="1"/>
</dbReference>